<dbReference type="OrthoDB" id="5739727at2"/>
<evidence type="ECO:0000256" key="1">
    <source>
        <dbReference type="SAM" id="Phobius"/>
    </source>
</evidence>
<keyword evidence="4" id="KW-1185">Reference proteome</keyword>
<feature type="transmembrane region" description="Helical" evidence="1">
    <location>
        <begin position="6"/>
        <end position="30"/>
    </location>
</feature>
<evidence type="ECO:0000313" key="5">
    <source>
        <dbReference type="Proteomes" id="UP000321917"/>
    </source>
</evidence>
<evidence type="ECO:0000313" key="4">
    <source>
        <dbReference type="Proteomes" id="UP000321525"/>
    </source>
</evidence>
<dbReference type="EMBL" id="VOLQ01000009">
    <property type="protein sequence ID" value="TWX69022.1"/>
    <property type="molecule type" value="Genomic_DNA"/>
</dbReference>
<keyword evidence="1" id="KW-1133">Transmembrane helix</keyword>
<organism evidence="3 5">
    <name type="scientific">Colwellia hornerae</name>
    <dbReference type="NCBI Taxonomy" id="89402"/>
    <lineage>
        <taxon>Bacteria</taxon>
        <taxon>Pseudomonadati</taxon>
        <taxon>Pseudomonadota</taxon>
        <taxon>Gammaproteobacteria</taxon>
        <taxon>Alteromonadales</taxon>
        <taxon>Colwelliaceae</taxon>
        <taxon>Colwellia</taxon>
    </lineage>
</organism>
<keyword evidence="1" id="KW-0472">Membrane</keyword>
<reference evidence="3 5" key="1">
    <citation type="submission" date="2019-07" db="EMBL/GenBank/DDBJ databases">
        <title>Genomes of sea-ice associated Colwellia species.</title>
        <authorList>
            <person name="Bowman J.P."/>
        </authorList>
    </citation>
    <scope>NUCLEOTIDE SEQUENCE [LARGE SCALE GENOMIC DNA]</scope>
    <source>
        <strain evidence="2 4">ACAM 607</strain>
        <strain evidence="3 5">IC036</strain>
    </source>
</reference>
<gene>
    <name evidence="2" type="ORF">ESZ26_08730</name>
    <name evidence="3" type="ORF">ESZ27_06700</name>
</gene>
<protein>
    <submittedName>
        <fullName evidence="3">Uncharacterized protein</fullName>
    </submittedName>
</protein>
<proteinExistence type="predicted"/>
<name>A0A5C6QKA0_9GAMM</name>
<keyword evidence="1" id="KW-0812">Transmembrane</keyword>
<dbReference type="AlphaFoldDB" id="A0A5C6QKA0"/>
<feature type="transmembrane region" description="Helical" evidence="1">
    <location>
        <begin position="42"/>
        <end position="64"/>
    </location>
</feature>
<accession>A0A5C6QKA0</accession>
<comment type="caution">
    <text evidence="3">The sequence shown here is derived from an EMBL/GenBank/DDBJ whole genome shotgun (WGS) entry which is preliminary data.</text>
</comment>
<evidence type="ECO:0000313" key="3">
    <source>
        <dbReference type="EMBL" id="TWX69022.1"/>
    </source>
</evidence>
<sequence>MRKDYIVNISFVGELVFYSMFIVGAISYYLGKRKTSSAKIATLIGIVLCIVPPLNIVYLIVLILKNDLSCSTDTESSA</sequence>
<dbReference type="EMBL" id="VOLR01000010">
    <property type="protein sequence ID" value="TWX60185.1"/>
    <property type="molecule type" value="Genomic_DNA"/>
</dbReference>
<evidence type="ECO:0000313" key="2">
    <source>
        <dbReference type="EMBL" id="TWX60185.1"/>
    </source>
</evidence>
<dbReference type="Proteomes" id="UP000321525">
    <property type="component" value="Unassembled WGS sequence"/>
</dbReference>
<dbReference type="Proteomes" id="UP000321917">
    <property type="component" value="Unassembled WGS sequence"/>
</dbReference>